<evidence type="ECO:0000256" key="1">
    <source>
        <dbReference type="SAM" id="MobiDB-lite"/>
    </source>
</evidence>
<keyword evidence="3" id="KW-1185">Reference proteome</keyword>
<gene>
    <name evidence="2" type="ORF">VTL71DRAFT_9665</name>
</gene>
<comment type="caution">
    <text evidence="2">The sequence shown here is derived from an EMBL/GenBank/DDBJ whole genome shotgun (WGS) entry which is preliminary data.</text>
</comment>
<dbReference type="Proteomes" id="UP001595075">
    <property type="component" value="Unassembled WGS sequence"/>
</dbReference>
<feature type="region of interest" description="Disordered" evidence="1">
    <location>
        <begin position="1"/>
        <end position="28"/>
    </location>
</feature>
<dbReference type="EMBL" id="JAZHXI010000023">
    <property type="protein sequence ID" value="KAL2060270.1"/>
    <property type="molecule type" value="Genomic_DNA"/>
</dbReference>
<protein>
    <submittedName>
        <fullName evidence="2">Uncharacterized protein</fullName>
    </submittedName>
</protein>
<accession>A0ABR4BRN3</accession>
<evidence type="ECO:0000313" key="2">
    <source>
        <dbReference type="EMBL" id="KAL2060270.1"/>
    </source>
</evidence>
<evidence type="ECO:0000313" key="3">
    <source>
        <dbReference type="Proteomes" id="UP001595075"/>
    </source>
</evidence>
<organism evidence="2 3">
    <name type="scientific">Oculimacula yallundae</name>
    <dbReference type="NCBI Taxonomy" id="86028"/>
    <lineage>
        <taxon>Eukaryota</taxon>
        <taxon>Fungi</taxon>
        <taxon>Dikarya</taxon>
        <taxon>Ascomycota</taxon>
        <taxon>Pezizomycotina</taxon>
        <taxon>Leotiomycetes</taxon>
        <taxon>Helotiales</taxon>
        <taxon>Ploettnerulaceae</taxon>
        <taxon>Oculimacula</taxon>
    </lineage>
</organism>
<feature type="compositionally biased region" description="Polar residues" evidence="1">
    <location>
        <begin position="1"/>
        <end position="15"/>
    </location>
</feature>
<reference evidence="2 3" key="1">
    <citation type="journal article" date="2024" name="Commun. Biol.">
        <title>Comparative genomic analysis of thermophilic fungi reveals convergent evolutionary adaptations and gene losses.</title>
        <authorList>
            <person name="Steindorff A.S."/>
            <person name="Aguilar-Pontes M.V."/>
            <person name="Robinson A.J."/>
            <person name="Andreopoulos B."/>
            <person name="LaButti K."/>
            <person name="Kuo A."/>
            <person name="Mondo S."/>
            <person name="Riley R."/>
            <person name="Otillar R."/>
            <person name="Haridas S."/>
            <person name="Lipzen A."/>
            <person name="Grimwood J."/>
            <person name="Schmutz J."/>
            <person name="Clum A."/>
            <person name="Reid I.D."/>
            <person name="Moisan M.C."/>
            <person name="Butler G."/>
            <person name="Nguyen T.T.M."/>
            <person name="Dewar K."/>
            <person name="Conant G."/>
            <person name="Drula E."/>
            <person name="Henrissat B."/>
            <person name="Hansel C."/>
            <person name="Singer S."/>
            <person name="Hutchinson M.I."/>
            <person name="de Vries R.P."/>
            <person name="Natvig D.O."/>
            <person name="Powell A.J."/>
            <person name="Tsang A."/>
            <person name="Grigoriev I.V."/>
        </authorList>
    </citation>
    <scope>NUCLEOTIDE SEQUENCE [LARGE SCALE GENOMIC DNA]</scope>
    <source>
        <strain evidence="2 3">CBS 494.80</strain>
    </source>
</reference>
<name>A0ABR4BRN3_9HELO</name>
<proteinExistence type="predicted"/>
<sequence>MSTPNSQNHTQPLGNSSSPPPPSSTSLTRANLQRLHATQNMQIYLNNPHNYERVKLGLPAGQMRKTGKSIVDAWEETWRIACGGNGA</sequence>